<reference evidence="1" key="1">
    <citation type="journal article" date="2021" name="PeerJ">
        <title>Extensive microbial diversity within the chicken gut microbiome revealed by metagenomics and culture.</title>
        <authorList>
            <person name="Gilroy R."/>
            <person name="Ravi A."/>
            <person name="Getino M."/>
            <person name="Pursley I."/>
            <person name="Horton D.L."/>
            <person name="Alikhan N.F."/>
            <person name="Baker D."/>
            <person name="Gharbi K."/>
            <person name="Hall N."/>
            <person name="Watson M."/>
            <person name="Adriaenssens E.M."/>
            <person name="Foster-Nyarko E."/>
            <person name="Jarju S."/>
            <person name="Secka A."/>
            <person name="Antonio M."/>
            <person name="Oren A."/>
            <person name="Chaudhuri R.R."/>
            <person name="La Ragione R."/>
            <person name="Hildebrand F."/>
            <person name="Pallen M.J."/>
        </authorList>
    </citation>
    <scope>NUCLEOTIDE SEQUENCE</scope>
    <source>
        <strain evidence="1">ChiHjej12B11-1927</strain>
    </source>
</reference>
<proteinExistence type="predicted"/>
<dbReference type="EMBL" id="DXFG01000289">
    <property type="protein sequence ID" value="HIX38708.1"/>
    <property type="molecule type" value="Genomic_DNA"/>
</dbReference>
<sequence length="200" mass="23541">MKKELQYFKIEEAWGGSQEWFSDRMMRLGGCAAVTACDSCIFFDLYKGTDLYPFDRQKITKTEYMQFGMKMKPYLRPRWSGIDTLDIYMEGYGQFLADQGCRDIQMEPLSGEEPVEIAEKAVIGQIDKGFPVPCLTLRHRNPDYDMFEWHWFLLVGYEKQADKCMVKIVTYGKYFWVDLKGLWDTGHRRKGGLVLYHEKI</sequence>
<dbReference type="Proteomes" id="UP000824230">
    <property type="component" value="Unassembled WGS sequence"/>
</dbReference>
<evidence type="ECO:0000313" key="1">
    <source>
        <dbReference type="EMBL" id="HIX38708.1"/>
    </source>
</evidence>
<dbReference type="AlphaFoldDB" id="A0A9D1VPA3"/>
<comment type="caution">
    <text evidence="1">The sequence shown here is derived from an EMBL/GenBank/DDBJ whole genome shotgun (WGS) entry which is preliminary data.</text>
</comment>
<accession>A0A9D1VPA3</accession>
<organism evidence="1 2">
    <name type="scientific">Candidatus Blautia pullistercoris</name>
    <dbReference type="NCBI Taxonomy" id="2838499"/>
    <lineage>
        <taxon>Bacteria</taxon>
        <taxon>Bacillati</taxon>
        <taxon>Bacillota</taxon>
        <taxon>Clostridia</taxon>
        <taxon>Lachnospirales</taxon>
        <taxon>Lachnospiraceae</taxon>
        <taxon>Blautia</taxon>
    </lineage>
</organism>
<name>A0A9D1VPA3_9FIRM</name>
<evidence type="ECO:0000313" key="2">
    <source>
        <dbReference type="Proteomes" id="UP000824230"/>
    </source>
</evidence>
<reference evidence="1" key="2">
    <citation type="submission" date="2021-04" db="EMBL/GenBank/DDBJ databases">
        <authorList>
            <person name="Gilroy R."/>
        </authorList>
    </citation>
    <scope>NUCLEOTIDE SEQUENCE</scope>
    <source>
        <strain evidence="1">ChiHjej12B11-1927</strain>
    </source>
</reference>
<protein>
    <submittedName>
        <fullName evidence="1">Uncharacterized protein</fullName>
    </submittedName>
</protein>
<gene>
    <name evidence="1" type="ORF">H9738_12710</name>
</gene>